<accession>A0A1G9LRL7</accession>
<dbReference type="InterPro" id="IPR051813">
    <property type="entry name" value="HepT_RNase_toxin"/>
</dbReference>
<keyword evidence="3" id="KW-0540">Nuclease</keyword>
<sequence length="100" mass="11280">MPWEILTHSCGGMDFSAFAADKKTVNAVIRSLEVIGEAAKKIPPEIRQHDPHLPWREIAGMRDKLIHEYFGVDLEIVWSTIQTDLDGLAEAARKILEKGR</sequence>
<keyword evidence="2" id="KW-1277">Toxin-antitoxin system</keyword>
<proteinExistence type="inferred from homology"/>
<dbReference type="GO" id="GO:0000166">
    <property type="term" value="F:nucleotide binding"/>
    <property type="evidence" value="ECO:0007669"/>
    <property type="project" value="UniProtKB-KW"/>
</dbReference>
<dbReference type="GO" id="GO:0110001">
    <property type="term" value="C:toxin-antitoxin complex"/>
    <property type="evidence" value="ECO:0007669"/>
    <property type="project" value="InterPro"/>
</dbReference>
<comment type="similarity">
    <text evidence="6">Belongs to the HepT RNase toxin family.</text>
</comment>
<evidence type="ECO:0000256" key="6">
    <source>
        <dbReference type="ARBA" id="ARBA00024207"/>
    </source>
</evidence>
<dbReference type="GO" id="GO:0016787">
    <property type="term" value="F:hydrolase activity"/>
    <property type="evidence" value="ECO:0007669"/>
    <property type="project" value="UniProtKB-KW"/>
</dbReference>
<evidence type="ECO:0000256" key="1">
    <source>
        <dbReference type="ARBA" id="ARBA00022553"/>
    </source>
</evidence>
<organism evidence="7 8">
    <name type="scientific">Geoalkalibacter ferrihydriticus</name>
    <dbReference type="NCBI Taxonomy" id="392333"/>
    <lineage>
        <taxon>Bacteria</taxon>
        <taxon>Pseudomonadati</taxon>
        <taxon>Thermodesulfobacteriota</taxon>
        <taxon>Desulfuromonadia</taxon>
        <taxon>Desulfuromonadales</taxon>
        <taxon>Geoalkalibacteraceae</taxon>
        <taxon>Geoalkalibacter</taxon>
    </lineage>
</organism>
<dbReference type="Gene3D" id="1.20.120.580">
    <property type="entry name" value="bsu32300-like"/>
    <property type="match status" value="1"/>
</dbReference>
<gene>
    <name evidence="7" type="ORF">SAMN05660860_00901</name>
</gene>
<dbReference type="InterPro" id="IPR037038">
    <property type="entry name" value="HepT-like_sf"/>
</dbReference>
<dbReference type="InterPro" id="IPR008201">
    <property type="entry name" value="HepT-like"/>
</dbReference>
<dbReference type="Pfam" id="PF01934">
    <property type="entry name" value="HepT-like"/>
    <property type="match status" value="1"/>
</dbReference>
<dbReference type="Proteomes" id="UP000182146">
    <property type="component" value="Unassembled WGS sequence"/>
</dbReference>
<dbReference type="GO" id="GO:0004540">
    <property type="term" value="F:RNA nuclease activity"/>
    <property type="evidence" value="ECO:0007669"/>
    <property type="project" value="InterPro"/>
</dbReference>
<dbReference type="STRING" id="392333.SAMN05660860_00901"/>
<evidence type="ECO:0000256" key="4">
    <source>
        <dbReference type="ARBA" id="ARBA00022741"/>
    </source>
</evidence>
<keyword evidence="5" id="KW-0378">Hydrolase</keyword>
<reference evidence="7 8" key="1">
    <citation type="submission" date="2016-10" db="EMBL/GenBank/DDBJ databases">
        <authorList>
            <person name="de Groot N.N."/>
        </authorList>
    </citation>
    <scope>NUCLEOTIDE SEQUENCE [LARGE SCALE GENOMIC DNA]</scope>
    <source>
        <strain evidence="7 8">DSM 17813</strain>
    </source>
</reference>
<dbReference type="PANTHER" id="PTHR34139">
    <property type="entry name" value="UPF0331 PROTEIN MJ0127"/>
    <property type="match status" value="1"/>
</dbReference>
<dbReference type="AlphaFoldDB" id="A0A1G9LRL7"/>
<evidence type="ECO:0000313" key="7">
    <source>
        <dbReference type="EMBL" id="SDL64401.1"/>
    </source>
</evidence>
<evidence type="ECO:0000256" key="2">
    <source>
        <dbReference type="ARBA" id="ARBA00022649"/>
    </source>
</evidence>
<protein>
    <submittedName>
        <fullName evidence="7">Uncharacterized conserved protein, contains HEPN domain</fullName>
    </submittedName>
</protein>
<dbReference type="PANTHER" id="PTHR34139:SF1">
    <property type="entry name" value="RNASE MJ1380-RELATED"/>
    <property type="match status" value="1"/>
</dbReference>
<dbReference type="RefSeq" id="WP_200889280.1">
    <property type="nucleotide sequence ID" value="NZ_FNGU01000002.1"/>
</dbReference>
<evidence type="ECO:0000256" key="5">
    <source>
        <dbReference type="ARBA" id="ARBA00022801"/>
    </source>
</evidence>
<evidence type="ECO:0000313" key="8">
    <source>
        <dbReference type="Proteomes" id="UP000182146"/>
    </source>
</evidence>
<keyword evidence="4" id="KW-0547">Nucleotide-binding</keyword>
<name>A0A1G9LRL7_9BACT</name>
<keyword evidence="1" id="KW-0597">Phosphoprotein</keyword>
<evidence type="ECO:0000256" key="3">
    <source>
        <dbReference type="ARBA" id="ARBA00022722"/>
    </source>
</evidence>
<dbReference type="EMBL" id="FNGU01000002">
    <property type="protein sequence ID" value="SDL64401.1"/>
    <property type="molecule type" value="Genomic_DNA"/>
</dbReference>